<dbReference type="GO" id="GO:0060623">
    <property type="term" value="P:regulation of chromosome condensation"/>
    <property type="evidence" value="ECO:0007669"/>
    <property type="project" value="Ensembl"/>
</dbReference>
<dbReference type="InterPro" id="IPR022047">
    <property type="entry name" value="Microcephalin-like"/>
</dbReference>
<dbReference type="PANTHER" id="PTHR14625:SF3">
    <property type="entry name" value="MICROCEPHALIN"/>
    <property type="match status" value="1"/>
</dbReference>
<dbReference type="PROSITE" id="PS50172">
    <property type="entry name" value="BRCT"/>
    <property type="match status" value="2"/>
</dbReference>
<dbReference type="GO" id="GO:0000132">
    <property type="term" value="P:establishment of mitotic spindle orientation"/>
    <property type="evidence" value="ECO:0007669"/>
    <property type="project" value="Ensembl"/>
</dbReference>
<dbReference type="EMBL" id="AAQR03134252">
    <property type="status" value="NOT_ANNOTATED_CDS"/>
    <property type="molecule type" value="Genomic_DNA"/>
</dbReference>
<evidence type="ECO:0000259" key="10">
    <source>
        <dbReference type="PROSITE" id="PS50172"/>
    </source>
</evidence>
<dbReference type="GO" id="GO:0042802">
    <property type="term" value="F:identical protein binding"/>
    <property type="evidence" value="ECO:0007669"/>
    <property type="project" value="Ensembl"/>
</dbReference>
<comment type="subcellular location">
    <subcellularLocation>
        <location evidence="1">Cytoplasm</location>
        <location evidence="1">Cytoskeleton</location>
        <location evidence="1">Microtubule organizing center</location>
        <location evidence="1">Centrosome</location>
    </subcellularLocation>
</comment>
<dbReference type="PANTHER" id="PTHR14625">
    <property type="entry name" value="MICROCEPHALIN"/>
    <property type="match status" value="1"/>
</dbReference>
<dbReference type="EMBL" id="AAQR03134249">
    <property type="status" value="NOT_ANNOTATED_CDS"/>
    <property type="molecule type" value="Genomic_DNA"/>
</dbReference>
<dbReference type="Pfam" id="PF12258">
    <property type="entry name" value="Microcephalin"/>
    <property type="match status" value="1"/>
</dbReference>
<dbReference type="EMBL" id="AAQR03134251">
    <property type="status" value="NOT_ANNOTATED_CDS"/>
    <property type="molecule type" value="Genomic_DNA"/>
</dbReference>
<dbReference type="InterPro" id="IPR001357">
    <property type="entry name" value="BRCT_dom"/>
</dbReference>
<dbReference type="Gene3D" id="3.40.50.10190">
    <property type="entry name" value="BRCT domain"/>
    <property type="match status" value="2"/>
</dbReference>
<feature type="region of interest" description="Disordered" evidence="9">
    <location>
        <begin position="349"/>
        <end position="386"/>
    </location>
</feature>
<dbReference type="GO" id="GO:0021987">
    <property type="term" value="P:cerebral cortex development"/>
    <property type="evidence" value="ECO:0007669"/>
    <property type="project" value="Ensembl"/>
</dbReference>
<dbReference type="GO" id="GO:0046605">
    <property type="term" value="P:regulation of centrosome cycle"/>
    <property type="evidence" value="ECO:0007669"/>
    <property type="project" value="Ensembl"/>
</dbReference>
<dbReference type="GO" id="GO:0050727">
    <property type="term" value="P:regulation of inflammatory response"/>
    <property type="evidence" value="ECO:0007669"/>
    <property type="project" value="Ensembl"/>
</dbReference>
<dbReference type="Ensembl" id="ENSOGAT00000015048.2">
    <property type="protein sequence ID" value="ENSOGAP00000013466.2"/>
    <property type="gene ID" value="ENSOGAG00000015041.2"/>
</dbReference>
<dbReference type="FunFam" id="3.40.50.10190:FF:000047">
    <property type="entry name" value="Microcephalin"/>
    <property type="match status" value="1"/>
</dbReference>
<evidence type="ECO:0000313" key="11">
    <source>
        <dbReference type="Ensembl" id="ENSOGAP00000013466.2"/>
    </source>
</evidence>
<proteinExistence type="predicted"/>
<feature type="region of interest" description="Disordered" evidence="9">
    <location>
        <begin position="491"/>
        <end position="511"/>
    </location>
</feature>
<dbReference type="STRING" id="30611.ENSOGAP00000013466"/>
<reference evidence="12" key="1">
    <citation type="submission" date="2011-03" db="EMBL/GenBank/DDBJ databases">
        <title>Version 3 of the genome sequence of Otolemur garnettii (Bushbaby).</title>
        <authorList>
            <consortium name="The Broad Institute Genome Sequencing Platform"/>
            <person name="Di Palma F."/>
            <person name="Johnson J."/>
            <person name="Lander E.S."/>
            <person name="Lindblad-Toh K."/>
            <person name="Jaffe D.B."/>
            <person name="Gnerre S."/>
            <person name="MacCallum I."/>
            <person name="Przybylski D."/>
            <person name="Ribeiro F.J."/>
            <person name="Burton J.N."/>
            <person name="Walker B.J."/>
            <person name="Sharpe T."/>
            <person name="Hall G."/>
        </authorList>
    </citation>
    <scope>NUCLEOTIDE SEQUENCE [LARGE SCALE GENOMIC DNA]</scope>
</reference>
<dbReference type="CDD" id="cd17716">
    <property type="entry name" value="BRCT_microcephalin_rpt1"/>
    <property type="match status" value="1"/>
</dbReference>
<dbReference type="InterPro" id="IPR036420">
    <property type="entry name" value="BRCT_dom_sf"/>
</dbReference>
<keyword evidence="3" id="KW-0963">Cytoplasm</keyword>
<keyword evidence="12" id="KW-1185">Reference proteome</keyword>
<evidence type="ECO:0000256" key="9">
    <source>
        <dbReference type="SAM" id="MobiDB-lite"/>
    </source>
</evidence>
<keyword evidence="6" id="KW-0206">Cytoskeleton</keyword>
<dbReference type="GO" id="GO:0060348">
    <property type="term" value="P:bone development"/>
    <property type="evidence" value="ECO:0007669"/>
    <property type="project" value="Ensembl"/>
</dbReference>
<dbReference type="eggNOG" id="KOG4362">
    <property type="taxonomic scope" value="Eukaryota"/>
</dbReference>
<comment type="subunit">
    <text evidence="8">Interacts with CDC27 and maybe other components of the APC/C complex. Interacts with histone variant H2AX under DNA damage conditions.</text>
</comment>
<dbReference type="InterPro" id="IPR029504">
    <property type="entry name" value="Microcephalin_mammal"/>
</dbReference>
<dbReference type="FunFam" id="3.40.50.10190:FF:000055">
    <property type="entry name" value="Microcephalin"/>
    <property type="match status" value="1"/>
</dbReference>
<dbReference type="GO" id="GO:0005813">
    <property type="term" value="C:centrosome"/>
    <property type="evidence" value="ECO:0007669"/>
    <property type="project" value="UniProtKB-SubCell"/>
</dbReference>
<dbReference type="EMBL" id="AAQR03134250">
    <property type="status" value="NOT_ANNOTATED_CDS"/>
    <property type="molecule type" value="Genomic_DNA"/>
</dbReference>
<evidence type="ECO:0000256" key="4">
    <source>
        <dbReference type="ARBA" id="ARBA00022553"/>
    </source>
</evidence>
<evidence type="ECO:0000256" key="7">
    <source>
        <dbReference type="ARBA" id="ARBA00025455"/>
    </source>
</evidence>
<dbReference type="Pfam" id="PF12738">
    <property type="entry name" value="PTCB-BRCT"/>
    <property type="match status" value="1"/>
</dbReference>
<reference evidence="11" key="3">
    <citation type="submission" date="2025-09" db="UniProtKB">
        <authorList>
            <consortium name="Ensembl"/>
        </authorList>
    </citation>
    <scope>IDENTIFICATION</scope>
</reference>
<evidence type="ECO:0000256" key="5">
    <source>
        <dbReference type="ARBA" id="ARBA00022737"/>
    </source>
</evidence>
<dbReference type="GO" id="GO:0071539">
    <property type="term" value="P:protein localization to centrosome"/>
    <property type="evidence" value="ECO:0007669"/>
    <property type="project" value="Ensembl"/>
</dbReference>
<keyword evidence="5" id="KW-0677">Repeat</keyword>
<dbReference type="OMA" id="AMEPRMT"/>
<dbReference type="GO" id="GO:0097150">
    <property type="term" value="P:neuronal stem cell population maintenance"/>
    <property type="evidence" value="ECO:0007669"/>
    <property type="project" value="Ensembl"/>
</dbReference>
<evidence type="ECO:0000256" key="2">
    <source>
        <dbReference type="ARBA" id="ARBA00017027"/>
    </source>
</evidence>
<dbReference type="Proteomes" id="UP000005225">
    <property type="component" value="Unassembled WGS sequence"/>
</dbReference>
<feature type="domain" description="BRCT" evidence="10">
    <location>
        <begin position="686"/>
        <end position="744"/>
    </location>
</feature>
<dbReference type="HOGENOM" id="CLU_022062_0_0_1"/>
<name>H0XCF7_OTOGA</name>
<comment type="function">
    <text evidence="7">Implicated in chromosome condensation and DNA damage induced cellular responses. May play a role in neurogenesis and regulation of the size of the cerebral cortex.</text>
</comment>
<evidence type="ECO:0000313" key="12">
    <source>
        <dbReference type="Proteomes" id="UP000005225"/>
    </source>
</evidence>
<organism evidence="11 12">
    <name type="scientific">Otolemur garnettii</name>
    <name type="common">Small-eared galago</name>
    <name type="synonym">Garnett's greater bushbaby</name>
    <dbReference type="NCBI Taxonomy" id="30611"/>
    <lineage>
        <taxon>Eukaryota</taxon>
        <taxon>Metazoa</taxon>
        <taxon>Chordata</taxon>
        <taxon>Craniata</taxon>
        <taxon>Vertebrata</taxon>
        <taxon>Euteleostomi</taxon>
        <taxon>Mammalia</taxon>
        <taxon>Eutheria</taxon>
        <taxon>Euarchontoglires</taxon>
        <taxon>Primates</taxon>
        <taxon>Strepsirrhini</taxon>
        <taxon>Lorisiformes</taxon>
        <taxon>Galagidae</taxon>
        <taxon>Otolemur</taxon>
    </lineage>
</organism>
<dbReference type="InParanoid" id="H0XCF7"/>
<feature type="region of interest" description="Disordered" evidence="9">
    <location>
        <begin position="428"/>
        <end position="450"/>
    </location>
</feature>
<dbReference type="EMBL" id="AAQR03134253">
    <property type="status" value="NOT_ANNOTATED_CDS"/>
    <property type="molecule type" value="Genomic_DNA"/>
</dbReference>
<evidence type="ECO:0000256" key="8">
    <source>
        <dbReference type="ARBA" id="ARBA00026061"/>
    </source>
</evidence>
<keyword evidence="4" id="KW-0597">Phosphoprotein</keyword>
<reference evidence="11" key="2">
    <citation type="submission" date="2025-08" db="UniProtKB">
        <authorList>
            <consortium name="Ensembl"/>
        </authorList>
    </citation>
    <scope>IDENTIFICATION</scope>
</reference>
<dbReference type="FunCoup" id="H0XCF7">
    <property type="interactions" value="2360"/>
</dbReference>
<evidence type="ECO:0000256" key="1">
    <source>
        <dbReference type="ARBA" id="ARBA00004300"/>
    </source>
</evidence>
<dbReference type="EMBL" id="AAQR03134254">
    <property type="status" value="NOT_ANNOTATED_CDS"/>
    <property type="molecule type" value="Genomic_DNA"/>
</dbReference>
<accession>H0XCF7</accession>
<feature type="compositionally biased region" description="Low complexity" evidence="9">
    <location>
        <begin position="436"/>
        <end position="450"/>
    </location>
</feature>
<evidence type="ECO:0000256" key="3">
    <source>
        <dbReference type="ARBA" id="ARBA00022490"/>
    </source>
</evidence>
<dbReference type="CDD" id="cd17736">
    <property type="entry name" value="BRCT_microcephalin_rpt2"/>
    <property type="match status" value="1"/>
</dbReference>
<feature type="compositionally biased region" description="Basic and acidic residues" evidence="9">
    <location>
        <begin position="368"/>
        <end position="378"/>
    </location>
</feature>
<protein>
    <recommendedName>
        <fullName evidence="2">Microcephalin</fullName>
    </recommendedName>
</protein>
<feature type="compositionally biased region" description="Low complexity" evidence="9">
    <location>
        <begin position="499"/>
        <end position="511"/>
    </location>
</feature>
<dbReference type="AlphaFoldDB" id="H0XCF7"/>
<evidence type="ECO:0000256" key="6">
    <source>
        <dbReference type="ARBA" id="ARBA00023212"/>
    </source>
</evidence>
<dbReference type="GeneTree" id="ENSGT00390000018842"/>
<sequence>MAAPGTPGCSVLKDVVAYVEVWSSNGTENYSKTFTNQLIDMGAKVSKTFNKQVTHVVFKDGYQSTWDKAQQRDVKLVSVLWVEKCRTAGVHVDESLFPAANTNERLPSLIKKKRKCMQPKDFIFKTPVNDKRCQKKFEKMAEELQRQKTTLGSDVPVLLFESNGSLIYSPPSNSSSHHSTMEKRLQQIKEKSENLPPTPSQIIIHPHDNPLSVCNSPCDASLNTSHAPLGSDESFADGLHSSFDALCGNSVCGNQERKLGGSINEIKSDMCVSSLVLKADFINSSASSSYLSQLSPQKLMSNFSKKERNWQRHTVGEIVTPDRQQAEEVPRQTFHEKYSLSPTLSLKKGQPLVHSPIPRSSSVKRKRASEDLHSIPKEKLKRKRSTRRSIMAGLQLCQLESSLPLTTRSAAETLDYWESSYDDYFSPDNLKERNSESLSQSQPPSSPALFSCKSLSKRERTSILEMSDFSCLGKKTTSASITDLIAKPSSNLQKTTNDENGTTSSCTTSEETSITKEAPVCYRQAGPQGGDTCQGGHSFSCATDDPVHLDGPHGDLTSLKERYNEMNEVVDIKSTQKEGATSKMLNSSEGEAQNNYRLYFVHDCNVEKFMEEKEDLAEGCGENVNSRPAGRDVLRGSCESLKDLIRPHEESKKNGKSTKPTRTLVMTSMPSEKQSVVIQVVNKLKGFSFAWEVCETTTHVLSGEPLRTLNVLLGIARGCWVLSYEWVLWSLESGHWISEEPFELSTHFPAAPVNRIDRYKNCG</sequence>
<dbReference type="SMART" id="SM00292">
    <property type="entry name" value="BRCT"/>
    <property type="match status" value="2"/>
</dbReference>
<dbReference type="GO" id="GO:0000122">
    <property type="term" value="P:negative regulation of transcription by RNA polymerase II"/>
    <property type="evidence" value="ECO:0007669"/>
    <property type="project" value="Ensembl"/>
</dbReference>
<dbReference type="SUPFAM" id="SSF52113">
    <property type="entry name" value="BRCT domain"/>
    <property type="match status" value="2"/>
</dbReference>
<feature type="domain" description="BRCT" evidence="10">
    <location>
        <begin position="7"/>
        <end position="99"/>
    </location>
</feature>